<evidence type="ECO:0000313" key="1">
    <source>
        <dbReference type="EMBL" id="TPG61177.1"/>
    </source>
</evidence>
<reference evidence="1 2" key="1">
    <citation type="journal article" date="2019" name="Environ. Microbiol.">
        <title>Species interactions and distinct microbial communities in high Arctic permafrost affected cryosols are associated with the CH4 and CO2 gas fluxes.</title>
        <authorList>
            <person name="Altshuler I."/>
            <person name="Hamel J."/>
            <person name="Turney S."/>
            <person name="Magnuson E."/>
            <person name="Levesque R."/>
            <person name="Greer C."/>
            <person name="Whyte L.G."/>
        </authorList>
    </citation>
    <scope>NUCLEOTIDE SEQUENCE [LARGE SCALE GENOMIC DNA]</scope>
    <source>
        <strain evidence="1 2">S9.3B</strain>
    </source>
</reference>
<dbReference type="InterPro" id="IPR036390">
    <property type="entry name" value="WH_DNA-bd_sf"/>
</dbReference>
<name>A0A502GFU0_9PROT</name>
<dbReference type="SUPFAM" id="SSF46785">
    <property type="entry name" value="Winged helix' DNA-binding domain"/>
    <property type="match status" value="1"/>
</dbReference>
<protein>
    <submittedName>
        <fullName evidence="1">MarR family transcriptional regulator</fullName>
    </submittedName>
</protein>
<organism evidence="1 2">
    <name type="scientific">Muricoccus nepalensis</name>
    <dbReference type="NCBI Taxonomy" id="1854500"/>
    <lineage>
        <taxon>Bacteria</taxon>
        <taxon>Pseudomonadati</taxon>
        <taxon>Pseudomonadota</taxon>
        <taxon>Alphaproteobacteria</taxon>
        <taxon>Acetobacterales</taxon>
        <taxon>Roseomonadaceae</taxon>
        <taxon>Muricoccus</taxon>
    </lineage>
</organism>
<dbReference type="RefSeq" id="WP_140880905.1">
    <property type="nucleotide sequence ID" value="NZ_RCZP01000001.1"/>
</dbReference>
<comment type="caution">
    <text evidence="1">The sequence shown here is derived from an EMBL/GenBank/DDBJ whole genome shotgun (WGS) entry which is preliminary data.</text>
</comment>
<dbReference type="Gene3D" id="1.10.10.10">
    <property type="entry name" value="Winged helix-like DNA-binding domain superfamily/Winged helix DNA-binding domain"/>
    <property type="match status" value="1"/>
</dbReference>
<proteinExistence type="predicted"/>
<dbReference type="InterPro" id="IPR036388">
    <property type="entry name" value="WH-like_DNA-bd_sf"/>
</dbReference>
<dbReference type="OrthoDB" id="9812268at2"/>
<sequence length="117" mass="12556">MPLPGTPDELMALLHETVAALVRRDGPDLTTRQLGVFLRVYVYAAPHTGHDLALALNLPDGAVSDALDQLCGAVLVRREANALDARSVLVQRTVKGAALIREIRQIMREAISLPPAG</sequence>
<dbReference type="AlphaFoldDB" id="A0A502GFU0"/>
<dbReference type="Proteomes" id="UP000317078">
    <property type="component" value="Unassembled WGS sequence"/>
</dbReference>
<keyword evidence="2" id="KW-1185">Reference proteome</keyword>
<accession>A0A502GFU0</accession>
<evidence type="ECO:0000313" key="2">
    <source>
        <dbReference type="Proteomes" id="UP000317078"/>
    </source>
</evidence>
<dbReference type="EMBL" id="RCZP01000001">
    <property type="protein sequence ID" value="TPG61177.1"/>
    <property type="molecule type" value="Genomic_DNA"/>
</dbReference>
<gene>
    <name evidence="1" type="ORF">EAH89_01035</name>
</gene>